<evidence type="ECO:0000313" key="2">
    <source>
        <dbReference type="Proteomes" id="UP000292958"/>
    </source>
</evidence>
<protein>
    <submittedName>
        <fullName evidence="1">Uncharacterized protein</fullName>
    </submittedName>
</protein>
<dbReference type="EMBL" id="SHKW01000001">
    <property type="protein sequence ID" value="RZU43200.1"/>
    <property type="molecule type" value="Genomic_DNA"/>
</dbReference>
<proteinExistence type="predicted"/>
<evidence type="ECO:0000313" key="1">
    <source>
        <dbReference type="EMBL" id="RZU43200.1"/>
    </source>
</evidence>
<sequence length="71" mass="8040">MMIARLTRILVLIAPWLRQRMGERDALCEETRPEKALPDSVVALSSAKNSLKHAPLLRIPDRNAFVSSWKA</sequence>
<accession>A0A4Q7YZC8</accession>
<keyword evidence="2" id="KW-1185">Reference proteome</keyword>
<gene>
    <name evidence="1" type="ORF">BDD14_4833</name>
</gene>
<organism evidence="1 2">
    <name type="scientific">Edaphobacter modestus</name>
    <dbReference type="NCBI Taxonomy" id="388466"/>
    <lineage>
        <taxon>Bacteria</taxon>
        <taxon>Pseudomonadati</taxon>
        <taxon>Acidobacteriota</taxon>
        <taxon>Terriglobia</taxon>
        <taxon>Terriglobales</taxon>
        <taxon>Acidobacteriaceae</taxon>
        <taxon>Edaphobacter</taxon>
    </lineage>
</organism>
<name>A0A4Q7YZC8_9BACT</name>
<dbReference type="AlphaFoldDB" id="A0A4Q7YZC8"/>
<reference evidence="1 2" key="1">
    <citation type="submission" date="2019-02" db="EMBL/GenBank/DDBJ databases">
        <title>Genomic Encyclopedia of Archaeal and Bacterial Type Strains, Phase II (KMG-II): from individual species to whole genera.</title>
        <authorList>
            <person name="Goeker M."/>
        </authorList>
    </citation>
    <scope>NUCLEOTIDE SEQUENCE [LARGE SCALE GENOMIC DNA]</scope>
    <source>
        <strain evidence="1 2">DSM 18101</strain>
    </source>
</reference>
<comment type="caution">
    <text evidence="1">The sequence shown here is derived from an EMBL/GenBank/DDBJ whole genome shotgun (WGS) entry which is preliminary data.</text>
</comment>
<dbReference type="Proteomes" id="UP000292958">
    <property type="component" value="Unassembled WGS sequence"/>
</dbReference>